<sequence length="151" mass="15343">MGWGATIGYIAARAVLAAATGGASEAGFLAGDALGVVFAAKDVADAIDTVAGSVDAVVTSLEQAAEDGVISPAEAEELIDQARGAVDDARDVSEAAKELQHELKRMGGASVTGRDVVEKAKRMVHCKKCGAAGVNARSHVAGHPKAHLHRF</sequence>
<evidence type="ECO:0000256" key="1">
    <source>
        <dbReference type="SAM" id="SignalP"/>
    </source>
</evidence>
<dbReference type="OrthoDB" id="10507833at2759"/>
<keyword evidence="1" id="KW-0732">Signal</keyword>
<name>A0A835Y1M1_9CHLO</name>
<accession>A0A835Y1M1</accession>
<comment type="caution">
    <text evidence="2">The sequence shown here is derived from an EMBL/GenBank/DDBJ whole genome shotgun (WGS) entry which is preliminary data.</text>
</comment>
<evidence type="ECO:0000313" key="2">
    <source>
        <dbReference type="EMBL" id="KAG2493013.1"/>
    </source>
</evidence>
<feature type="signal peptide" evidence="1">
    <location>
        <begin position="1"/>
        <end position="17"/>
    </location>
</feature>
<reference evidence="2" key="1">
    <citation type="journal article" date="2020" name="bioRxiv">
        <title>Comparative genomics of Chlamydomonas.</title>
        <authorList>
            <person name="Craig R.J."/>
            <person name="Hasan A.R."/>
            <person name="Ness R.W."/>
            <person name="Keightley P.D."/>
        </authorList>
    </citation>
    <scope>NUCLEOTIDE SEQUENCE</scope>
    <source>
        <strain evidence="2">CCAP 11/70</strain>
    </source>
</reference>
<gene>
    <name evidence="2" type="ORF">HYH03_008676</name>
</gene>
<feature type="chain" id="PRO_5032652885" description="C2H2-type domain-containing protein" evidence="1">
    <location>
        <begin position="18"/>
        <end position="151"/>
    </location>
</feature>
<dbReference type="EMBL" id="JAEHOE010000040">
    <property type="protein sequence ID" value="KAG2493013.1"/>
    <property type="molecule type" value="Genomic_DNA"/>
</dbReference>
<protein>
    <recommendedName>
        <fullName evidence="4">C2H2-type domain-containing protein</fullName>
    </recommendedName>
</protein>
<dbReference type="AlphaFoldDB" id="A0A835Y1M1"/>
<organism evidence="2 3">
    <name type="scientific">Edaphochlamys debaryana</name>
    <dbReference type="NCBI Taxonomy" id="47281"/>
    <lineage>
        <taxon>Eukaryota</taxon>
        <taxon>Viridiplantae</taxon>
        <taxon>Chlorophyta</taxon>
        <taxon>core chlorophytes</taxon>
        <taxon>Chlorophyceae</taxon>
        <taxon>CS clade</taxon>
        <taxon>Chlamydomonadales</taxon>
        <taxon>Chlamydomonadales incertae sedis</taxon>
        <taxon>Edaphochlamys</taxon>
    </lineage>
</organism>
<proteinExistence type="predicted"/>
<keyword evidence="3" id="KW-1185">Reference proteome</keyword>
<evidence type="ECO:0000313" key="3">
    <source>
        <dbReference type="Proteomes" id="UP000612055"/>
    </source>
</evidence>
<evidence type="ECO:0008006" key="4">
    <source>
        <dbReference type="Google" id="ProtNLM"/>
    </source>
</evidence>
<dbReference type="Proteomes" id="UP000612055">
    <property type="component" value="Unassembled WGS sequence"/>
</dbReference>